<evidence type="ECO:0000259" key="10">
    <source>
        <dbReference type="PROSITE" id="PS50059"/>
    </source>
</evidence>
<feature type="domain" description="PPIase FKBP-type" evidence="10">
    <location>
        <begin position="85"/>
        <end position="179"/>
    </location>
</feature>
<comment type="similarity">
    <text evidence="2 7">Belongs to the FKBP-type PPIase family.</text>
</comment>
<dbReference type="InterPro" id="IPR001179">
    <property type="entry name" value="PPIase_FKBP_dom"/>
</dbReference>
<evidence type="ECO:0000256" key="9">
    <source>
        <dbReference type="SAM" id="SignalP"/>
    </source>
</evidence>
<comment type="function">
    <text evidence="5">PPIases accelerate the folding of proteins.</text>
</comment>
<keyword evidence="3 6" id="KW-0697">Rotamase</keyword>
<evidence type="ECO:0000256" key="2">
    <source>
        <dbReference type="ARBA" id="ARBA00006577"/>
    </source>
</evidence>
<dbReference type="InterPro" id="IPR046357">
    <property type="entry name" value="PPIase_dom_sf"/>
</dbReference>
<dbReference type="PANTHER" id="PTHR43811:SF19">
    <property type="entry name" value="39 KDA FK506-BINDING NUCLEAR PROTEIN"/>
    <property type="match status" value="1"/>
</dbReference>
<evidence type="ECO:0000256" key="5">
    <source>
        <dbReference type="ARBA" id="ARBA00056164"/>
    </source>
</evidence>
<evidence type="ECO:0000313" key="11">
    <source>
        <dbReference type="EMBL" id="MBB3220484.1"/>
    </source>
</evidence>
<sequence>MMTRLSAPVLSVLLCAASFAHAQTPPAGQETPAQPAAQEAPAQPAAAQEAPAGPVVPGSATIGPAAEQLIVTDSKVGTGREAATGGTVSVHYTGWLYRPMARGHKGRKFDSSRDRGEPLEFRLGAGQVIKGWEQGVAGMKIGGKRTLIIPSNLAYGARAMPGIPANSALIFDVELLDVK</sequence>
<evidence type="ECO:0000256" key="4">
    <source>
        <dbReference type="ARBA" id="ARBA00023235"/>
    </source>
</evidence>
<comment type="catalytic activity">
    <reaction evidence="1 6 7">
        <text>[protein]-peptidylproline (omega=180) = [protein]-peptidylproline (omega=0)</text>
        <dbReference type="Rhea" id="RHEA:16237"/>
        <dbReference type="Rhea" id="RHEA-COMP:10747"/>
        <dbReference type="Rhea" id="RHEA-COMP:10748"/>
        <dbReference type="ChEBI" id="CHEBI:83833"/>
        <dbReference type="ChEBI" id="CHEBI:83834"/>
        <dbReference type="EC" id="5.2.1.8"/>
    </reaction>
</comment>
<reference evidence="11 12" key="1">
    <citation type="submission" date="2020-08" db="EMBL/GenBank/DDBJ databases">
        <title>Genomic Encyclopedia of Type Strains, Phase III (KMG-III): the genomes of soil and plant-associated and newly described type strains.</title>
        <authorList>
            <person name="Whitman W."/>
        </authorList>
    </citation>
    <scope>NUCLEOTIDE SEQUENCE [LARGE SCALE GENOMIC DNA]</scope>
    <source>
        <strain evidence="11 12">CECT 7753</strain>
    </source>
</reference>
<proteinExistence type="inferred from homology"/>
<comment type="caution">
    <text evidence="11">The sequence shown here is derived from an EMBL/GenBank/DDBJ whole genome shotgun (WGS) entry which is preliminary data.</text>
</comment>
<dbReference type="Proteomes" id="UP000584325">
    <property type="component" value="Unassembled WGS sequence"/>
</dbReference>
<keyword evidence="4 6" id="KW-0413">Isomerase</keyword>
<dbReference type="SUPFAM" id="SSF54534">
    <property type="entry name" value="FKBP-like"/>
    <property type="match status" value="1"/>
</dbReference>
<dbReference type="EMBL" id="JACHXS010000002">
    <property type="protein sequence ID" value="MBB3220484.1"/>
    <property type="molecule type" value="Genomic_DNA"/>
</dbReference>
<evidence type="ECO:0000256" key="3">
    <source>
        <dbReference type="ARBA" id="ARBA00023110"/>
    </source>
</evidence>
<dbReference type="PROSITE" id="PS50059">
    <property type="entry name" value="FKBP_PPIASE"/>
    <property type="match status" value="1"/>
</dbReference>
<evidence type="ECO:0000256" key="6">
    <source>
        <dbReference type="PROSITE-ProRule" id="PRU00277"/>
    </source>
</evidence>
<feature type="signal peptide" evidence="9">
    <location>
        <begin position="1"/>
        <end position="22"/>
    </location>
</feature>
<evidence type="ECO:0000313" key="12">
    <source>
        <dbReference type="Proteomes" id="UP000584325"/>
    </source>
</evidence>
<gene>
    <name evidence="11" type="ORF">FHS02_001283</name>
</gene>
<feature type="compositionally biased region" description="Low complexity" evidence="8">
    <location>
        <begin position="24"/>
        <end position="53"/>
    </location>
</feature>
<organism evidence="11 12">
    <name type="scientific">Pseudoduganella umbonata</name>
    <dbReference type="NCBI Taxonomy" id="864828"/>
    <lineage>
        <taxon>Bacteria</taxon>
        <taxon>Pseudomonadati</taxon>
        <taxon>Pseudomonadota</taxon>
        <taxon>Betaproteobacteria</taxon>
        <taxon>Burkholderiales</taxon>
        <taxon>Oxalobacteraceae</taxon>
        <taxon>Telluria group</taxon>
        <taxon>Pseudoduganella</taxon>
    </lineage>
</organism>
<protein>
    <recommendedName>
        <fullName evidence="7">Peptidyl-prolyl cis-trans isomerase</fullName>
        <ecNumber evidence="7">5.2.1.8</ecNumber>
    </recommendedName>
</protein>
<dbReference type="PANTHER" id="PTHR43811">
    <property type="entry name" value="FKBP-TYPE PEPTIDYL-PROLYL CIS-TRANS ISOMERASE FKPA"/>
    <property type="match status" value="1"/>
</dbReference>
<evidence type="ECO:0000256" key="8">
    <source>
        <dbReference type="SAM" id="MobiDB-lite"/>
    </source>
</evidence>
<dbReference type="AlphaFoldDB" id="A0A7W5E880"/>
<dbReference type="GO" id="GO:0003755">
    <property type="term" value="F:peptidyl-prolyl cis-trans isomerase activity"/>
    <property type="evidence" value="ECO:0007669"/>
    <property type="project" value="UniProtKB-UniRule"/>
</dbReference>
<feature type="region of interest" description="Disordered" evidence="8">
    <location>
        <begin position="24"/>
        <end position="59"/>
    </location>
</feature>
<evidence type="ECO:0000256" key="7">
    <source>
        <dbReference type="RuleBase" id="RU003915"/>
    </source>
</evidence>
<accession>A0A7W5E880</accession>
<feature type="chain" id="PRO_5031130475" description="Peptidyl-prolyl cis-trans isomerase" evidence="9">
    <location>
        <begin position="23"/>
        <end position="179"/>
    </location>
</feature>
<dbReference type="EC" id="5.2.1.8" evidence="7"/>
<name>A0A7W5E880_9BURK</name>
<dbReference type="Gene3D" id="3.10.50.40">
    <property type="match status" value="1"/>
</dbReference>
<dbReference type="Pfam" id="PF00254">
    <property type="entry name" value="FKBP_C"/>
    <property type="match status" value="1"/>
</dbReference>
<dbReference type="FunFam" id="3.10.50.40:FF:000006">
    <property type="entry name" value="Peptidyl-prolyl cis-trans isomerase"/>
    <property type="match status" value="1"/>
</dbReference>
<keyword evidence="9" id="KW-0732">Signal</keyword>
<evidence type="ECO:0000256" key="1">
    <source>
        <dbReference type="ARBA" id="ARBA00000971"/>
    </source>
</evidence>